<proteinExistence type="predicted"/>
<evidence type="ECO:0000313" key="2">
    <source>
        <dbReference type="Proteomes" id="UP000245697"/>
    </source>
</evidence>
<comment type="caution">
    <text evidence="1">The sequence shown here is derived from an EMBL/GenBank/DDBJ whole genome shotgun (WGS) entry which is preliminary data.</text>
</comment>
<dbReference type="EMBL" id="QGGR01000001">
    <property type="protein sequence ID" value="PWK52237.1"/>
    <property type="molecule type" value="Genomic_DNA"/>
</dbReference>
<gene>
    <name evidence="1" type="ORF">BC793_101246</name>
</gene>
<dbReference type="AlphaFoldDB" id="A0A316GCF1"/>
<organism evidence="1 2">
    <name type="scientific">Actinoplanes xinjiangensis</name>
    <dbReference type="NCBI Taxonomy" id="512350"/>
    <lineage>
        <taxon>Bacteria</taxon>
        <taxon>Bacillati</taxon>
        <taxon>Actinomycetota</taxon>
        <taxon>Actinomycetes</taxon>
        <taxon>Micromonosporales</taxon>
        <taxon>Micromonosporaceae</taxon>
        <taxon>Actinoplanes</taxon>
    </lineage>
</organism>
<accession>A0A316GCF1</accession>
<sequence>MFGLVAGSRLGRGAGVRRRWQRCVPAEVGLSARVAHQAGVALPARVAHQAGVVLPAGVALQPGVALRTVAIVGLVTHRAVGALGTRNGDLRTPGDHMVVAADRPGLPDVLVASRPASAGWPDRPEVVVLPHFTRAGTFTAGTCRSPPVVAVAGAAGLLPVFVGAQLDGAADGGTVVLGFDAAVVVPHLVGADLHRPVGAAPAFVARIPAVVAGHHRITAIATRTGRRAKIVTRATAIVTRAAQVTALVPRITKVATRVKNVTAGITDVTPGITDVTAGVADVSPRVEGTTARVQGATARIQGATAPVAAVTDTTGIAHITAGLTGIPDVTTGVARIAEITERVARVDAGLTGIPQPARIPRVATITRFPDITGVGRLTQVTGIAAGTRIADTAGVGGLEQFASITDTAGLTEVARVAGIARVTGLMQPAGIAQLTAGITPGTAPIAVVPAPVHLIAPCGPGVAALVPSTVAAPEVVDPPVAAVAAVPALITASRGLVPVAG</sequence>
<reference evidence="1 2" key="1">
    <citation type="submission" date="2018-05" db="EMBL/GenBank/DDBJ databases">
        <title>Genomic Encyclopedia of Archaeal and Bacterial Type Strains, Phase II (KMG-II): from individual species to whole genera.</title>
        <authorList>
            <person name="Goeker M."/>
        </authorList>
    </citation>
    <scope>NUCLEOTIDE SEQUENCE [LARGE SCALE GENOMIC DNA]</scope>
    <source>
        <strain evidence="1 2">DSM 45184</strain>
    </source>
</reference>
<dbReference type="Proteomes" id="UP000245697">
    <property type="component" value="Unassembled WGS sequence"/>
</dbReference>
<evidence type="ECO:0000313" key="1">
    <source>
        <dbReference type="EMBL" id="PWK52237.1"/>
    </source>
</evidence>
<keyword evidence="2" id="KW-1185">Reference proteome</keyword>
<protein>
    <submittedName>
        <fullName evidence="1">Uncharacterized protein</fullName>
    </submittedName>
</protein>
<name>A0A316GCF1_9ACTN</name>